<dbReference type="EMBL" id="WKKC01000021">
    <property type="protein sequence ID" value="MTE03627.1"/>
    <property type="molecule type" value="Genomic_DNA"/>
</dbReference>
<evidence type="ECO:0000313" key="1">
    <source>
        <dbReference type="EMBL" id="MTE03627.1"/>
    </source>
</evidence>
<evidence type="ECO:0000313" key="2">
    <source>
        <dbReference type="Proteomes" id="UP000488295"/>
    </source>
</evidence>
<name>A0A9X4X9H4_LACJH</name>
<organism evidence="1 2">
    <name type="scientific">Lactobacillus johnsonii</name>
    <dbReference type="NCBI Taxonomy" id="33959"/>
    <lineage>
        <taxon>Bacteria</taxon>
        <taxon>Bacillati</taxon>
        <taxon>Bacillota</taxon>
        <taxon>Bacilli</taxon>
        <taxon>Lactobacillales</taxon>
        <taxon>Lactobacillaceae</taxon>
        <taxon>Lactobacillus</taxon>
    </lineage>
</organism>
<reference evidence="1 2" key="1">
    <citation type="submission" date="2019-11" db="EMBL/GenBank/DDBJ databases">
        <title>Gastrointestinal microbiota of Peromyscus leucopus.</title>
        <authorList>
            <person name="Milovic A."/>
            <person name="Bassam K."/>
            <person name="Barbour A.G."/>
        </authorList>
    </citation>
    <scope>NUCLEOTIDE SEQUENCE [LARGE SCALE GENOMIC DNA]</scope>
    <source>
        <strain evidence="1 2">LL8</strain>
    </source>
</reference>
<dbReference type="Proteomes" id="UP000488295">
    <property type="component" value="Unassembled WGS sequence"/>
</dbReference>
<gene>
    <name evidence="1" type="ORF">GJU95_07585</name>
</gene>
<dbReference type="AlphaFoldDB" id="A0A9X4X9H4"/>
<dbReference type="RefSeq" id="WP_155692797.1">
    <property type="nucleotide sequence ID" value="NZ_WKKC01000021.1"/>
</dbReference>
<proteinExistence type="predicted"/>
<comment type="caution">
    <text evidence="1">The sequence shown here is derived from an EMBL/GenBank/DDBJ whole genome shotgun (WGS) entry which is preliminary data.</text>
</comment>
<protein>
    <submittedName>
        <fullName evidence="1">Uncharacterized protein</fullName>
    </submittedName>
</protein>
<sequence>MDEIIDKNELRQQAKPLIFDGIYKKAQKALDTYIDELGVKKLYVDPQVPQKIANNLQDDVLDEFMSLDETNEETLQEDIKDFLEDNYDVYFLQMEVERYEDEDKIRENLENDFVLAISNADPYAKVAKGYWVRKAHDVRDLRELQRYMTDEAFDTFVETYAPDWEEAAK</sequence>
<accession>A0A9X4X9H4</accession>